<evidence type="ECO:0000313" key="1">
    <source>
        <dbReference type="EMBL" id="CAB4128441.1"/>
    </source>
</evidence>
<accession>A0A6J5L265</accession>
<dbReference type="EMBL" id="LR796222">
    <property type="protein sequence ID" value="CAB4128441.1"/>
    <property type="molecule type" value="Genomic_DNA"/>
</dbReference>
<name>A0A6J5L265_9CAUD</name>
<reference evidence="1" key="1">
    <citation type="submission" date="2020-04" db="EMBL/GenBank/DDBJ databases">
        <authorList>
            <person name="Chiriac C."/>
            <person name="Salcher M."/>
            <person name="Ghai R."/>
            <person name="Kavagutti S V."/>
        </authorList>
    </citation>
    <scope>NUCLEOTIDE SEQUENCE</scope>
</reference>
<gene>
    <name evidence="1" type="ORF">UFOVP105_40</name>
</gene>
<protein>
    <submittedName>
        <fullName evidence="1">Uncharacterized protein</fullName>
    </submittedName>
</protein>
<organism evidence="1">
    <name type="scientific">uncultured Caudovirales phage</name>
    <dbReference type="NCBI Taxonomy" id="2100421"/>
    <lineage>
        <taxon>Viruses</taxon>
        <taxon>Duplodnaviria</taxon>
        <taxon>Heunggongvirae</taxon>
        <taxon>Uroviricota</taxon>
        <taxon>Caudoviricetes</taxon>
        <taxon>Peduoviridae</taxon>
        <taxon>Maltschvirus</taxon>
        <taxon>Maltschvirus maltsch</taxon>
    </lineage>
</organism>
<sequence>MSKRRFYEGQIIDTAYLDKSCQVIFEAHDKERKLDKKVITCVCRDSKNYILNTKEKTIILIPVK</sequence>
<proteinExistence type="predicted"/>